<dbReference type="Pfam" id="PF13476">
    <property type="entry name" value="AAA_23"/>
    <property type="match status" value="1"/>
</dbReference>
<dbReference type="GO" id="GO:0016887">
    <property type="term" value="F:ATP hydrolysis activity"/>
    <property type="evidence" value="ECO:0007669"/>
    <property type="project" value="InterPro"/>
</dbReference>
<gene>
    <name evidence="4" type="ORF">HNQ61_002261</name>
</gene>
<keyword evidence="5" id="KW-1185">Reference proteome</keyword>
<name>A0A841GY05_9BACT</name>
<feature type="coiled-coil region" evidence="1">
    <location>
        <begin position="601"/>
        <end position="628"/>
    </location>
</feature>
<dbReference type="InterPro" id="IPR027417">
    <property type="entry name" value="P-loop_NTPase"/>
</dbReference>
<evidence type="ECO:0000313" key="4">
    <source>
        <dbReference type="EMBL" id="MBB6070640.1"/>
    </source>
</evidence>
<protein>
    <submittedName>
        <fullName evidence="4">Exonuclease SbcC</fullName>
    </submittedName>
</protein>
<dbReference type="GO" id="GO:0004527">
    <property type="term" value="F:exonuclease activity"/>
    <property type="evidence" value="ECO:0007669"/>
    <property type="project" value="UniProtKB-KW"/>
</dbReference>
<evidence type="ECO:0000256" key="2">
    <source>
        <dbReference type="SAM" id="MobiDB-lite"/>
    </source>
</evidence>
<evidence type="ECO:0000313" key="5">
    <source>
        <dbReference type="Proteomes" id="UP000582837"/>
    </source>
</evidence>
<keyword evidence="1" id="KW-0175">Coiled coil</keyword>
<keyword evidence="4" id="KW-0540">Nuclease</keyword>
<dbReference type="SUPFAM" id="SSF52540">
    <property type="entry name" value="P-loop containing nucleoside triphosphate hydrolases"/>
    <property type="match status" value="1"/>
</dbReference>
<feature type="coiled-coil region" evidence="1">
    <location>
        <begin position="302"/>
        <end position="399"/>
    </location>
</feature>
<reference evidence="4 5" key="1">
    <citation type="submission" date="2020-08" db="EMBL/GenBank/DDBJ databases">
        <title>Genomic Encyclopedia of Type Strains, Phase IV (KMG-IV): sequencing the most valuable type-strain genomes for metagenomic binning, comparative biology and taxonomic classification.</title>
        <authorList>
            <person name="Goeker M."/>
        </authorList>
    </citation>
    <scope>NUCLEOTIDE SEQUENCE [LARGE SCALE GENOMIC DNA]</scope>
    <source>
        <strain evidence="4 5">DSM 29007</strain>
    </source>
</reference>
<accession>A0A841GY05</accession>
<dbReference type="Gene3D" id="3.40.50.300">
    <property type="entry name" value="P-loop containing nucleotide triphosphate hydrolases"/>
    <property type="match status" value="2"/>
</dbReference>
<dbReference type="InterPro" id="IPR038729">
    <property type="entry name" value="Rad50/SbcC_AAA"/>
</dbReference>
<feature type="region of interest" description="Disordered" evidence="2">
    <location>
        <begin position="793"/>
        <end position="814"/>
    </location>
</feature>
<feature type="domain" description="AAA+ ATPase" evidence="3">
    <location>
        <begin position="22"/>
        <end position="794"/>
    </location>
</feature>
<feature type="region of interest" description="Disordered" evidence="2">
    <location>
        <begin position="537"/>
        <end position="556"/>
    </location>
</feature>
<evidence type="ECO:0000256" key="1">
    <source>
        <dbReference type="SAM" id="Coils"/>
    </source>
</evidence>
<feature type="compositionally biased region" description="Low complexity" evidence="2">
    <location>
        <begin position="546"/>
        <end position="556"/>
    </location>
</feature>
<dbReference type="GO" id="GO:0006302">
    <property type="term" value="P:double-strand break repair"/>
    <property type="evidence" value="ECO:0007669"/>
    <property type="project" value="InterPro"/>
</dbReference>
<dbReference type="SMART" id="SM00382">
    <property type="entry name" value="AAA"/>
    <property type="match status" value="1"/>
</dbReference>
<dbReference type="AlphaFoldDB" id="A0A841GY05"/>
<dbReference type="SUPFAM" id="SSF75712">
    <property type="entry name" value="Rad50 coiled-coil Zn hook"/>
    <property type="match status" value="1"/>
</dbReference>
<organism evidence="4 5">
    <name type="scientific">Longimicrobium terrae</name>
    <dbReference type="NCBI Taxonomy" id="1639882"/>
    <lineage>
        <taxon>Bacteria</taxon>
        <taxon>Pseudomonadati</taxon>
        <taxon>Gemmatimonadota</taxon>
        <taxon>Longimicrobiia</taxon>
        <taxon>Longimicrobiales</taxon>
        <taxon>Longimicrobiaceae</taxon>
        <taxon>Longimicrobium</taxon>
    </lineage>
</organism>
<dbReference type="PANTHER" id="PTHR32114">
    <property type="entry name" value="ABC TRANSPORTER ABCH.3"/>
    <property type="match status" value="1"/>
</dbReference>
<comment type="caution">
    <text evidence="4">The sequence shown here is derived from an EMBL/GenBank/DDBJ whole genome shotgun (WGS) entry which is preliminary data.</text>
</comment>
<proteinExistence type="predicted"/>
<keyword evidence="4" id="KW-0269">Exonuclease</keyword>
<dbReference type="RefSeq" id="WP_170034481.1">
    <property type="nucleotide sequence ID" value="NZ_JABDTL010000001.1"/>
</dbReference>
<sequence>MRLLALRMRNFRQHADTEITFRPGLTGIIGPNGAGKSTILEGIAWAIYGAQAARGTNDTIRFIRAGARSRVEVELSFGLGAHEFRVVRTLNSADVYLDGGIAPVASTLGGATAYLQQRVGMTREEFFNTYFTGQKELQFLAAMGPTDRGRFLSQVLGYERLRRAQDLVKARKTELRAEIKGLRATLGDREGIVAARLGAEQRVTDAMASLKAAKLAVEDAESELKMVQPRWVQAQASRERFRELTHAMQSAERDRESARRDLDRAARELEAVSAAEAELAPLRAGLAELPSVNDQCSRLSELARQDERRKALARQTAELDAELERARERLEKVATAPELERRYAEELERLRAERAAAETELEEKKSAWLVDKQDAWTKLSGYRDRAAELREQIKQIQTLGPEGTCPTCGRPVGADYERLLEELEEQWGSLVQDGKWWARRHEQLEPKPEDVAELETRVRALSEAIDDRSRKHTRCQSAVRERDELSADLTQRVARREELGAEIQALPSGYDAAEHRQAEKRLGELRELEKRAARLDETAARRPHWAAEQEAAGARQADAVERGRAAAAERGALAFSEEAFAATRGEHERADVTLRGAQLHAADANGNVRTAEEAVQAARRAETEFEERSRAVEAQETDLRYHDELDAAYSELRQELNDQVRPELSEIASAFLSQLTDGRYTAMEIDEAYNLMVLDEGEEKPVISGGEEDIANLVLRLSLSQMIAERAGHPLSLLILDEVFGSLDVARRDNVVQLLHHLEDRFEQVILITHIEGIRESLDQVLRVDYDERAGTSRVREENVTGGEEFPEAPMAAD</sequence>
<dbReference type="PANTHER" id="PTHR32114:SF2">
    <property type="entry name" value="ABC TRANSPORTER ABCH.3"/>
    <property type="match status" value="1"/>
</dbReference>
<feature type="coiled-coil region" evidence="1">
    <location>
        <begin position="203"/>
        <end position="275"/>
    </location>
</feature>
<dbReference type="InterPro" id="IPR003593">
    <property type="entry name" value="AAA+_ATPase"/>
</dbReference>
<dbReference type="EMBL" id="JACHIA010000005">
    <property type="protein sequence ID" value="MBB6070640.1"/>
    <property type="molecule type" value="Genomic_DNA"/>
</dbReference>
<keyword evidence="4" id="KW-0378">Hydrolase</keyword>
<evidence type="ECO:0000259" key="3">
    <source>
        <dbReference type="SMART" id="SM00382"/>
    </source>
</evidence>
<dbReference type="Proteomes" id="UP000582837">
    <property type="component" value="Unassembled WGS sequence"/>
</dbReference>